<feature type="signal peptide" evidence="1">
    <location>
        <begin position="1"/>
        <end position="21"/>
    </location>
</feature>
<evidence type="ECO:0000313" key="2">
    <source>
        <dbReference type="EMBL" id="MCO4292988.1"/>
    </source>
</evidence>
<name>A0A9X2JCF4_9SPHI</name>
<dbReference type="RefSeq" id="WP_252587479.1">
    <property type="nucleotide sequence ID" value="NZ_JAMWYS010000028.1"/>
</dbReference>
<dbReference type="Proteomes" id="UP001155182">
    <property type="component" value="Unassembled WGS sequence"/>
</dbReference>
<evidence type="ECO:0008006" key="4">
    <source>
        <dbReference type="Google" id="ProtNLM"/>
    </source>
</evidence>
<proteinExistence type="predicted"/>
<protein>
    <recommendedName>
        <fullName evidence="4">Lipocalin-like domain-containing protein</fullName>
    </recommendedName>
</protein>
<evidence type="ECO:0000256" key="1">
    <source>
        <dbReference type="SAM" id="SignalP"/>
    </source>
</evidence>
<keyword evidence="1" id="KW-0732">Signal</keyword>
<reference evidence="2" key="1">
    <citation type="submission" date="2022-06" db="EMBL/GenBank/DDBJ databases">
        <title>Solitalea sp. MAHUQ-68 isolated from rhizospheric soil.</title>
        <authorList>
            <person name="Huq M.A."/>
        </authorList>
    </citation>
    <scope>NUCLEOTIDE SEQUENCE</scope>
    <source>
        <strain evidence="2">MAHUQ-68</strain>
    </source>
</reference>
<comment type="caution">
    <text evidence="2">The sequence shown here is derived from an EMBL/GenBank/DDBJ whole genome shotgun (WGS) entry which is preliminary data.</text>
</comment>
<dbReference type="PROSITE" id="PS51257">
    <property type="entry name" value="PROKAR_LIPOPROTEIN"/>
    <property type="match status" value="1"/>
</dbReference>
<dbReference type="AlphaFoldDB" id="A0A9X2JCF4"/>
<dbReference type="EMBL" id="JAMWYS010000028">
    <property type="protein sequence ID" value="MCO4292988.1"/>
    <property type="molecule type" value="Genomic_DNA"/>
</dbReference>
<organism evidence="2 3">
    <name type="scientific">Solitalea agri</name>
    <dbReference type="NCBI Taxonomy" id="2953739"/>
    <lineage>
        <taxon>Bacteria</taxon>
        <taxon>Pseudomonadati</taxon>
        <taxon>Bacteroidota</taxon>
        <taxon>Sphingobacteriia</taxon>
        <taxon>Sphingobacteriales</taxon>
        <taxon>Sphingobacteriaceae</taxon>
        <taxon>Solitalea</taxon>
    </lineage>
</organism>
<sequence>MIKVVRISILFCLGLSVLLSACVKEGEEDYRYKLIARAWMESRIVTNGQSAIAPGRQHVFYSNLKYRRICAVNENCIPAPDGDWSLLTDSTLQTIFNTEINIYIIKKLDNANLWLEYKSGKNKIQLQLQAR</sequence>
<accession>A0A9X2JCF4</accession>
<gene>
    <name evidence="2" type="ORF">NF867_08950</name>
</gene>
<feature type="chain" id="PRO_5040733544" description="Lipocalin-like domain-containing protein" evidence="1">
    <location>
        <begin position="22"/>
        <end position="131"/>
    </location>
</feature>
<keyword evidence="3" id="KW-1185">Reference proteome</keyword>
<evidence type="ECO:0000313" key="3">
    <source>
        <dbReference type="Proteomes" id="UP001155182"/>
    </source>
</evidence>